<proteinExistence type="predicted"/>
<comment type="caution">
    <text evidence="1">The sequence shown here is derived from an EMBL/GenBank/DDBJ whole genome shotgun (WGS) entry which is preliminary data.</text>
</comment>
<reference evidence="1 2" key="1">
    <citation type="submission" date="2024-07" db="EMBL/GenBank/DDBJ databases">
        <title>The genome sequence of type strain Sediminicola arcticus GDMCC 1.2805.</title>
        <authorList>
            <person name="Liu Y."/>
        </authorList>
    </citation>
    <scope>NUCLEOTIDE SEQUENCE [LARGE SCALE GENOMIC DNA]</scope>
    <source>
        <strain evidence="1 2">GDMCC 1.2805</strain>
    </source>
</reference>
<name>A0ABV2SPU8_9FLAO</name>
<dbReference type="Proteomes" id="UP001549799">
    <property type="component" value="Unassembled WGS sequence"/>
</dbReference>
<gene>
    <name evidence="1" type="ORF">ABXZ36_00750</name>
</gene>
<organism evidence="1 2">
    <name type="scientific">Sediminicola arcticus</name>
    <dbReference type="NCBI Taxonomy" id="1574308"/>
    <lineage>
        <taxon>Bacteria</taxon>
        <taxon>Pseudomonadati</taxon>
        <taxon>Bacteroidota</taxon>
        <taxon>Flavobacteriia</taxon>
        <taxon>Flavobacteriales</taxon>
        <taxon>Flavobacteriaceae</taxon>
        <taxon>Sediminicola</taxon>
    </lineage>
</organism>
<protein>
    <submittedName>
        <fullName evidence="1">Uncharacterized protein</fullName>
    </submittedName>
</protein>
<evidence type="ECO:0000313" key="2">
    <source>
        <dbReference type="Proteomes" id="UP001549799"/>
    </source>
</evidence>
<keyword evidence="2" id="KW-1185">Reference proteome</keyword>
<dbReference type="RefSeq" id="WP_354613538.1">
    <property type="nucleotide sequence ID" value="NZ_JBEXAE010000001.1"/>
</dbReference>
<dbReference type="EMBL" id="JBEXAE010000001">
    <property type="protein sequence ID" value="MET6989170.1"/>
    <property type="molecule type" value="Genomic_DNA"/>
</dbReference>
<evidence type="ECO:0000313" key="1">
    <source>
        <dbReference type="EMBL" id="MET6989170.1"/>
    </source>
</evidence>
<accession>A0ABV2SPU8</accession>
<sequence>MDTELIKLKTKQETSSRANSQFIKETFLKACRTLDASLFEPLIDEEQYFQDLDKYRFLHSMKKQFDYLRGRGVKKVELVMGTCKMCFKGDTVHEFYVVPNEGKPAFAYNIQELQMEIKDIFRCNYSDGYERDIKKNRDPNLTWIDYD</sequence>